<dbReference type="GO" id="GO:0070449">
    <property type="term" value="C:elongin complex"/>
    <property type="evidence" value="ECO:0007669"/>
    <property type="project" value="InterPro"/>
</dbReference>
<reference evidence="2 3" key="1">
    <citation type="submission" date="2016-07" db="EMBL/GenBank/DDBJ databases">
        <title>Pervasive Adenine N6-methylation of Active Genes in Fungi.</title>
        <authorList>
            <consortium name="DOE Joint Genome Institute"/>
            <person name="Mondo S.J."/>
            <person name="Dannebaum R.O."/>
            <person name="Kuo R.C."/>
            <person name="Labutti K."/>
            <person name="Haridas S."/>
            <person name="Kuo A."/>
            <person name="Salamov A."/>
            <person name="Ahrendt S.R."/>
            <person name="Lipzen A."/>
            <person name="Sullivan W."/>
            <person name="Andreopoulos W.B."/>
            <person name="Clum A."/>
            <person name="Lindquist E."/>
            <person name="Daum C."/>
            <person name="Ramamoorthy G.K."/>
            <person name="Gryganskyi A."/>
            <person name="Culley D."/>
            <person name="Magnuson J.K."/>
            <person name="James T.Y."/>
            <person name="O'Malley M.A."/>
            <person name="Stajich J.E."/>
            <person name="Spatafora J.W."/>
            <person name="Visel A."/>
            <person name="Grigoriev I.V."/>
        </authorList>
    </citation>
    <scope>NUCLEOTIDE SEQUENCE [LARGE SCALE GENOMIC DNA]</scope>
    <source>
        <strain evidence="2 3">62-1032</strain>
    </source>
</reference>
<dbReference type="OrthoDB" id="21513at2759"/>
<feature type="region of interest" description="Disordered" evidence="1">
    <location>
        <begin position="143"/>
        <end position="331"/>
    </location>
</feature>
<dbReference type="EMBL" id="MCGR01000029">
    <property type="protein sequence ID" value="ORY78441.1"/>
    <property type="molecule type" value="Genomic_DNA"/>
</dbReference>
<feature type="compositionally biased region" description="Pro residues" evidence="1">
    <location>
        <begin position="181"/>
        <end position="193"/>
    </location>
</feature>
<organism evidence="2 3">
    <name type="scientific">Leucosporidium creatinivorum</name>
    <dbReference type="NCBI Taxonomy" id="106004"/>
    <lineage>
        <taxon>Eukaryota</taxon>
        <taxon>Fungi</taxon>
        <taxon>Dikarya</taxon>
        <taxon>Basidiomycota</taxon>
        <taxon>Pucciniomycotina</taxon>
        <taxon>Microbotryomycetes</taxon>
        <taxon>Leucosporidiales</taxon>
        <taxon>Leucosporidium</taxon>
    </lineage>
</organism>
<dbReference type="PANTHER" id="PTHR15141:SF76">
    <property type="entry name" value="TRANSCRIPTION ELONGATION FACTOR B POLYPEPTIDE 3"/>
    <property type="match status" value="1"/>
</dbReference>
<gene>
    <name evidence="2" type="ORF">BCR35DRAFT_102358</name>
</gene>
<dbReference type="InParanoid" id="A0A1Y2F3I4"/>
<dbReference type="Gene3D" id="6.10.250.3180">
    <property type="match status" value="1"/>
</dbReference>
<dbReference type="PANTHER" id="PTHR15141">
    <property type="entry name" value="TRANSCRIPTION ELONGATION FACTOR B POLYPEPTIDE 3"/>
    <property type="match status" value="1"/>
</dbReference>
<sequence>MPLGSGKEVPSLRAVAQSVLRPLFHTVDDVGDAGFDLVKDLLALATAPQLHRIEARSPHLIPDTEGLWKELAIKDFVQVRIAVEDDTFEEEPKSWRALHQAETIKQEERMEAVLQRMRGAYKSHSDDRATIGKVDGVMMAKRRKLNSMVSGTSRPKSLMEKARVNSKRIQTIYAPRRRPGIPVPTLPAAPAPSAPSSSNSKSSASPRKPPPKIHTITRTVRVPAPPSSASSSTSARSTATASTSKTSPPPPFSPPIIPAHRAVAPLPHRRPLAASPPPSLSAPPPRPPSHALSPPPPPTAGPRPSPAPGDRTIRPSAKALSSVFLLPKRKR</sequence>
<feature type="compositionally biased region" description="Pro residues" evidence="1">
    <location>
        <begin position="247"/>
        <end position="257"/>
    </location>
</feature>
<dbReference type="Pfam" id="PF06881">
    <property type="entry name" value="Elongin_A"/>
    <property type="match status" value="1"/>
</dbReference>
<feature type="compositionally biased region" description="Low complexity" evidence="1">
    <location>
        <begin position="194"/>
        <end position="206"/>
    </location>
</feature>
<protein>
    <submittedName>
        <fullName evidence="2">RNA polymerase II transcription factor SIII subunit A-domain-containing protein</fullName>
    </submittedName>
</protein>
<proteinExistence type="predicted"/>
<comment type="caution">
    <text evidence="2">The sequence shown here is derived from an EMBL/GenBank/DDBJ whole genome shotgun (WGS) entry which is preliminary data.</text>
</comment>
<name>A0A1Y2F3I4_9BASI</name>
<evidence type="ECO:0000313" key="2">
    <source>
        <dbReference type="EMBL" id="ORY78441.1"/>
    </source>
</evidence>
<keyword evidence="3" id="KW-1185">Reference proteome</keyword>
<evidence type="ECO:0000256" key="1">
    <source>
        <dbReference type="SAM" id="MobiDB-lite"/>
    </source>
</evidence>
<evidence type="ECO:0000313" key="3">
    <source>
        <dbReference type="Proteomes" id="UP000193467"/>
    </source>
</evidence>
<feature type="compositionally biased region" description="Pro residues" evidence="1">
    <location>
        <begin position="274"/>
        <end position="307"/>
    </location>
</feature>
<accession>A0A1Y2F3I4</accession>
<dbReference type="InterPro" id="IPR051870">
    <property type="entry name" value="Elongin-A_domain"/>
</dbReference>
<dbReference type="STRING" id="106004.A0A1Y2F3I4"/>
<dbReference type="InterPro" id="IPR010684">
    <property type="entry name" value="RNA_pol_II_trans_fac_SIII_A"/>
</dbReference>
<dbReference type="AlphaFoldDB" id="A0A1Y2F3I4"/>
<dbReference type="Proteomes" id="UP000193467">
    <property type="component" value="Unassembled WGS sequence"/>
</dbReference>
<feature type="compositionally biased region" description="Low complexity" evidence="1">
    <location>
        <begin position="227"/>
        <end position="246"/>
    </location>
</feature>
<dbReference type="GO" id="GO:0006368">
    <property type="term" value="P:transcription elongation by RNA polymerase II"/>
    <property type="evidence" value="ECO:0007669"/>
    <property type="project" value="InterPro"/>
</dbReference>